<feature type="disulfide bond" evidence="1">
    <location>
        <begin position="85"/>
        <end position="103"/>
    </location>
</feature>
<dbReference type="SMART" id="SM00208">
    <property type="entry name" value="TNFR"/>
    <property type="match status" value="3"/>
</dbReference>
<name>A0A3Q1KF54_ANATE</name>
<keyword evidence="3" id="KW-0472">Membrane</keyword>
<reference evidence="6" key="3">
    <citation type="submission" date="2025-09" db="UniProtKB">
        <authorList>
            <consortium name="Ensembl"/>
        </authorList>
    </citation>
    <scope>IDENTIFICATION</scope>
</reference>
<dbReference type="AlphaFoldDB" id="A0A3Q1KF54"/>
<dbReference type="GO" id="GO:0038023">
    <property type="term" value="F:signaling receptor activity"/>
    <property type="evidence" value="ECO:0007669"/>
    <property type="project" value="TreeGrafter"/>
</dbReference>
<feature type="repeat" description="TNFR-Cys" evidence="1">
    <location>
        <begin position="65"/>
        <end position="103"/>
    </location>
</feature>
<reference evidence="6" key="2">
    <citation type="submission" date="2025-08" db="UniProtKB">
        <authorList>
            <consortium name="Ensembl"/>
        </authorList>
    </citation>
    <scope>IDENTIFICATION</scope>
</reference>
<feature type="transmembrane region" description="Helical" evidence="3">
    <location>
        <begin position="197"/>
        <end position="223"/>
    </location>
</feature>
<evidence type="ECO:0000313" key="7">
    <source>
        <dbReference type="Proteomes" id="UP000265040"/>
    </source>
</evidence>
<feature type="chain" id="PRO_5018676587" description="TNFR-Cys domain-containing protein" evidence="4">
    <location>
        <begin position="20"/>
        <end position="284"/>
    </location>
</feature>
<dbReference type="InterPro" id="IPR034057">
    <property type="entry name" value="TNFRSF9_N_teleost"/>
</dbReference>
<dbReference type="PANTHER" id="PTHR47139">
    <property type="entry name" value="TUMOR NECROSIS FACTOR RECEPTOR SUPERFAMILY MEMBER 9"/>
    <property type="match status" value="1"/>
</dbReference>
<feature type="domain" description="TNFR-Cys" evidence="5">
    <location>
        <begin position="65"/>
        <end position="103"/>
    </location>
</feature>
<keyword evidence="1" id="KW-1015">Disulfide bond</keyword>
<evidence type="ECO:0000259" key="5">
    <source>
        <dbReference type="PROSITE" id="PS50050"/>
    </source>
</evidence>
<reference evidence="6" key="1">
    <citation type="submission" date="2021-04" db="EMBL/GenBank/DDBJ databases">
        <authorList>
            <consortium name="Wellcome Sanger Institute Data Sharing"/>
        </authorList>
    </citation>
    <scope>NUCLEOTIDE SEQUENCE [LARGE SCALE GENOMIC DNA]</scope>
</reference>
<keyword evidence="3" id="KW-0812">Transmembrane</keyword>
<dbReference type="OMA" id="VCCDECH"/>
<dbReference type="GO" id="GO:0042127">
    <property type="term" value="P:regulation of cell population proliferation"/>
    <property type="evidence" value="ECO:0007669"/>
    <property type="project" value="TreeGrafter"/>
</dbReference>
<dbReference type="GeneID" id="113166968"/>
<feature type="region of interest" description="Disordered" evidence="2">
    <location>
        <begin position="261"/>
        <end position="284"/>
    </location>
</feature>
<dbReference type="RefSeq" id="XP_026223036.1">
    <property type="nucleotide sequence ID" value="XM_026367251.1"/>
</dbReference>
<evidence type="ECO:0000256" key="4">
    <source>
        <dbReference type="SAM" id="SignalP"/>
    </source>
</evidence>
<comment type="caution">
    <text evidence="1">Lacks conserved residue(s) required for the propagation of feature annotation.</text>
</comment>
<dbReference type="OrthoDB" id="9423210at2759"/>
<evidence type="ECO:0000256" key="2">
    <source>
        <dbReference type="SAM" id="MobiDB-lite"/>
    </source>
</evidence>
<dbReference type="Pfam" id="PF00020">
    <property type="entry name" value="TNFR_c6"/>
    <property type="match status" value="2"/>
</dbReference>
<evidence type="ECO:0000256" key="3">
    <source>
        <dbReference type="SAM" id="Phobius"/>
    </source>
</evidence>
<dbReference type="Gene3D" id="2.10.50.10">
    <property type="entry name" value="Tumor Necrosis Factor Receptor, subunit A, domain 2"/>
    <property type="match status" value="3"/>
</dbReference>
<dbReference type="FunCoup" id="A0A3Q1KF54">
    <property type="interactions" value="769"/>
</dbReference>
<dbReference type="SUPFAM" id="SSF57586">
    <property type="entry name" value="TNF receptor-like"/>
    <property type="match status" value="2"/>
</dbReference>
<dbReference type="GeneTree" id="ENSGT00940000166327"/>
<feature type="compositionally biased region" description="Basic and acidic residues" evidence="2">
    <location>
        <begin position="273"/>
        <end position="284"/>
    </location>
</feature>
<evidence type="ECO:0000256" key="1">
    <source>
        <dbReference type="PROSITE-ProRule" id="PRU00206"/>
    </source>
</evidence>
<organism evidence="6 7">
    <name type="scientific">Anabas testudineus</name>
    <name type="common">Climbing perch</name>
    <name type="synonym">Anthias testudineus</name>
    <dbReference type="NCBI Taxonomy" id="64144"/>
    <lineage>
        <taxon>Eukaryota</taxon>
        <taxon>Metazoa</taxon>
        <taxon>Chordata</taxon>
        <taxon>Craniata</taxon>
        <taxon>Vertebrata</taxon>
        <taxon>Euteleostomi</taxon>
        <taxon>Actinopterygii</taxon>
        <taxon>Neopterygii</taxon>
        <taxon>Teleostei</taxon>
        <taxon>Neoteleostei</taxon>
        <taxon>Acanthomorphata</taxon>
        <taxon>Anabantaria</taxon>
        <taxon>Anabantiformes</taxon>
        <taxon>Anabantoidei</taxon>
        <taxon>Anabantidae</taxon>
        <taxon>Anabas</taxon>
    </lineage>
</organism>
<sequence>MASILWVMVLCLLLQSCLCSVEQTNKGCKTWSAQKGSRDVCCDECHPGNRMVRKCGSTPSDLCTPCEPGTFLDRASFKCARCTQCVGALVQVKACTATSDTVCRCEKGLRCGDDRCSFCVMECVKGEEPADQRSCRPCPEGTFNNQIHQKCKPWSTKCPHPHQYIEHKGDAFSDIKCANASVSPSYKPTQPGATDQGWPLVIFMVVSIALMGFTIIVIITMAVKILQKKKKSKKPVPTKPIIRMPTDDPRTLIAIECSFHEAQQEQGSSTESLDSKDSSDRLIA</sequence>
<accession>A0A3Q1KF54</accession>
<feature type="disulfide bond" evidence="1">
    <location>
        <begin position="82"/>
        <end position="95"/>
    </location>
</feature>
<dbReference type="PROSITE" id="PS00652">
    <property type="entry name" value="TNFR_NGFR_1"/>
    <property type="match status" value="1"/>
</dbReference>
<dbReference type="CTD" id="678622"/>
<dbReference type="InParanoid" id="A0A3Q1KF54"/>
<dbReference type="InterPro" id="IPR001368">
    <property type="entry name" value="TNFR/NGFR_Cys_rich_reg"/>
</dbReference>
<keyword evidence="3" id="KW-1133">Transmembrane helix</keyword>
<dbReference type="PANTHER" id="PTHR47139:SF4">
    <property type="entry name" value="TUMOR NECROSIS FACTOR RECEPTOR SUPERFAMILY MEMBER 9 ISOFORM X1-RELATED"/>
    <property type="match status" value="1"/>
</dbReference>
<proteinExistence type="predicted"/>
<dbReference type="STRING" id="64144.ENSATEP00000034241"/>
<dbReference type="PROSITE" id="PS50050">
    <property type="entry name" value="TNFR_NGFR_2"/>
    <property type="match status" value="1"/>
</dbReference>
<dbReference type="Ensembl" id="ENSATET00000034739.3">
    <property type="protein sequence ID" value="ENSATEP00000034241.1"/>
    <property type="gene ID" value="ENSATEG00000023535.3"/>
</dbReference>
<keyword evidence="7" id="KW-1185">Reference proteome</keyword>
<protein>
    <recommendedName>
        <fullName evidence="5">TNFR-Cys domain-containing protein</fullName>
    </recommendedName>
</protein>
<evidence type="ECO:0000313" key="6">
    <source>
        <dbReference type="Ensembl" id="ENSATEP00000034241.1"/>
    </source>
</evidence>
<dbReference type="CDD" id="cd13424">
    <property type="entry name" value="TNFRSF9_teleost"/>
    <property type="match status" value="1"/>
</dbReference>
<keyword evidence="4" id="KW-0732">Signal</keyword>
<feature type="signal peptide" evidence="4">
    <location>
        <begin position="1"/>
        <end position="19"/>
    </location>
</feature>
<dbReference type="Proteomes" id="UP000265040">
    <property type="component" value="Chromosome 7"/>
</dbReference>